<comment type="subunit">
    <text evidence="5">Homodimer.</text>
</comment>
<keyword evidence="5" id="KW-0055">Arginine biosynthesis</keyword>
<dbReference type="Gene3D" id="3.40.640.10">
    <property type="entry name" value="Type I PLP-dependent aspartate aminotransferase-like (Major domain)"/>
    <property type="match status" value="1"/>
</dbReference>
<dbReference type="UniPathway" id="UPA00068">
    <property type="reaction ID" value="UER00109"/>
</dbReference>
<dbReference type="GO" id="GO:0042802">
    <property type="term" value="F:identical protein binding"/>
    <property type="evidence" value="ECO:0007669"/>
    <property type="project" value="TreeGrafter"/>
</dbReference>
<protein>
    <recommendedName>
        <fullName evidence="5">Acetylornithine aminotransferase</fullName>
        <shortName evidence="5">ACOAT</shortName>
        <ecNumber evidence="5">2.6.1.11</ecNumber>
    </recommendedName>
</protein>
<evidence type="ECO:0000256" key="3">
    <source>
        <dbReference type="ARBA" id="ARBA00022679"/>
    </source>
</evidence>
<feature type="binding site" evidence="5">
    <location>
        <begin position="96"/>
        <end position="97"/>
    </location>
    <ligand>
        <name>pyridoxal 5'-phosphate</name>
        <dbReference type="ChEBI" id="CHEBI:597326"/>
    </ligand>
</feature>
<dbReference type="AlphaFoldDB" id="A0A317MV06"/>
<proteinExistence type="inferred from homology"/>
<dbReference type="GO" id="GO:0006526">
    <property type="term" value="P:L-arginine biosynthetic process"/>
    <property type="evidence" value="ECO:0007669"/>
    <property type="project" value="UniProtKB-UniRule"/>
</dbReference>
<feature type="binding site" evidence="5">
    <location>
        <position position="271"/>
    </location>
    <ligand>
        <name>pyridoxal 5'-phosphate</name>
        <dbReference type="ChEBI" id="CHEBI:597326"/>
    </ligand>
</feature>
<keyword evidence="1 5" id="KW-0032">Aminotransferase</keyword>
<dbReference type="OrthoDB" id="9770449at2"/>
<name>A0A317MV06_9GAMM</name>
<dbReference type="InterPro" id="IPR015424">
    <property type="entry name" value="PyrdxlP-dep_Trfase"/>
</dbReference>
<comment type="similarity">
    <text evidence="5">Belongs to the class-III pyridoxal-phosphate-dependent aminotransferase family. ArgD subfamily.</text>
</comment>
<dbReference type="CDD" id="cd00610">
    <property type="entry name" value="OAT_like"/>
    <property type="match status" value="1"/>
</dbReference>
<evidence type="ECO:0000313" key="7">
    <source>
        <dbReference type="Proteomes" id="UP000246569"/>
    </source>
</evidence>
<dbReference type="HAMAP" id="MF_01107">
    <property type="entry name" value="ArgD_aminotrans_3"/>
    <property type="match status" value="1"/>
</dbReference>
<reference evidence="6 7" key="1">
    <citation type="submission" date="2018-05" db="EMBL/GenBank/DDBJ databases">
        <title>Genomic Encyclopedia of Type Strains, Phase IV (KMG-IV): sequencing the most valuable type-strain genomes for metagenomic binning, comparative biology and taxonomic classification.</title>
        <authorList>
            <person name="Goeker M."/>
        </authorList>
    </citation>
    <scope>NUCLEOTIDE SEQUENCE [LARGE SCALE GENOMIC DNA]</scope>
    <source>
        <strain evidence="6 7">DSM 23606</strain>
    </source>
</reference>
<dbReference type="RefSeq" id="WP_110019147.1">
    <property type="nucleotide sequence ID" value="NZ_QGTJ01000007.1"/>
</dbReference>
<comment type="pathway">
    <text evidence="5">Amino-acid biosynthesis; L-arginine biosynthesis; N(2)-acetyl-L-ornithine from L-glutamate: step 4/4.</text>
</comment>
<dbReference type="PANTHER" id="PTHR11986">
    <property type="entry name" value="AMINOTRANSFERASE CLASS III"/>
    <property type="match status" value="1"/>
</dbReference>
<dbReference type="InterPro" id="IPR004636">
    <property type="entry name" value="AcOrn/SuccOrn_fam"/>
</dbReference>
<dbReference type="NCBIfam" id="NF002325">
    <property type="entry name" value="PRK01278.1"/>
    <property type="match status" value="1"/>
</dbReference>
<comment type="subcellular location">
    <subcellularLocation>
        <location evidence="5">Cytoplasm</location>
    </subcellularLocation>
</comment>
<dbReference type="InterPro" id="IPR015422">
    <property type="entry name" value="PyrdxlP-dep_Trfase_small"/>
</dbReference>
<evidence type="ECO:0000256" key="2">
    <source>
        <dbReference type="ARBA" id="ARBA00022605"/>
    </source>
</evidence>
<dbReference type="EC" id="2.6.1.11" evidence="5"/>
<dbReference type="GO" id="GO:0030170">
    <property type="term" value="F:pyridoxal phosphate binding"/>
    <property type="evidence" value="ECO:0007669"/>
    <property type="project" value="InterPro"/>
</dbReference>
<dbReference type="PROSITE" id="PS00600">
    <property type="entry name" value="AA_TRANSFER_CLASS_3"/>
    <property type="match status" value="1"/>
</dbReference>
<comment type="miscellaneous">
    <text evidence="5">May also have succinyldiaminopimelate aminotransferase activity, thus carrying out the corresponding step in lysine biosynthesis.</text>
</comment>
<dbReference type="Proteomes" id="UP000246569">
    <property type="component" value="Unassembled WGS sequence"/>
</dbReference>
<feature type="binding site" evidence="5">
    <location>
        <position position="270"/>
    </location>
    <ligand>
        <name>N(2)-acetyl-L-ornithine</name>
        <dbReference type="ChEBI" id="CHEBI:57805"/>
    </ligand>
</feature>
<evidence type="ECO:0000256" key="5">
    <source>
        <dbReference type="HAMAP-Rule" id="MF_01107"/>
    </source>
</evidence>
<organism evidence="6 7">
    <name type="scientific">Plasticicumulans acidivorans</name>
    <dbReference type="NCBI Taxonomy" id="886464"/>
    <lineage>
        <taxon>Bacteria</taxon>
        <taxon>Pseudomonadati</taxon>
        <taxon>Pseudomonadota</taxon>
        <taxon>Gammaproteobacteria</taxon>
        <taxon>Candidatus Competibacteraceae</taxon>
        <taxon>Plasticicumulans</taxon>
    </lineage>
</organism>
<dbReference type="GO" id="GO:0005737">
    <property type="term" value="C:cytoplasm"/>
    <property type="evidence" value="ECO:0007669"/>
    <property type="project" value="UniProtKB-SubCell"/>
</dbReference>
<dbReference type="InterPro" id="IPR049704">
    <property type="entry name" value="Aminotrans_3_PPA_site"/>
</dbReference>
<dbReference type="SUPFAM" id="SSF53383">
    <property type="entry name" value="PLP-dependent transferases"/>
    <property type="match status" value="1"/>
</dbReference>
<dbReference type="EMBL" id="QGTJ01000007">
    <property type="protein sequence ID" value="PWV60670.1"/>
    <property type="molecule type" value="Genomic_DNA"/>
</dbReference>
<feature type="binding site" evidence="5">
    <location>
        <position position="131"/>
    </location>
    <ligand>
        <name>N(2)-acetyl-L-ornithine</name>
        <dbReference type="ChEBI" id="CHEBI:57805"/>
    </ligand>
</feature>
<evidence type="ECO:0000313" key="6">
    <source>
        <dbReference type="EMBL" id="PWV60670.1"/>
    </source>
</evidence>
<dbReference type="InterPro" id="IPR050103">
    <property type="entry name" value="Class-III_PLP-dep_AT"/>
</dbReference>
<dbReference type="InterPro" id="IPR005814">
    <property type="entry name" value="Aminotrans_3"/>
</dbReference>
<comment type="cofactor">
    <cofactor evidence="5">
        <name>pyridoxal 5'-phosphate</name>
        <dbReference type="ChEBI" id="CHEBI:597326"/>
    </cofactor>
    <text evidence="5">Binds 1 pyridoxal phosphate per subunit.</text>
</comment>
<dbReference type="PIRSF" id="PIRSF000521">
    <property type="entry name" value="Transaminase_4ab_Lys_Orn"/>
    <property type="match status" value="1"/>
</dbReference>
<dbReference type="InterPro" id="IPR015421">
    <property type="entry name" value="PyrdxlP-dep_Trfase_major"/>
</dbReference>
<keyword evidence="5" id="KW-0963">Cytoplasm</keyword>
<gene>
    <name evidence="5" type="primary">argD</name>
    <name evidence="6" type="ORF">C7443_107245</name>
</gene>
<comment type="caution">
    <text evidence="6">The sequence shown here is derived from an EMBL/GenBank/DDBJ whole genome shotgun (WGS) entry which is preliminary data.</text>
</comment>
<keyword evidence="3 5" id="KW-0808">Transferase</keyword>
<comment type="catalytic activity">
    <reaction evidence="5">
        <text>N(2)-acetyl-L-ornithine + 2-oxoglutarate = N-acetyl-L-glutamate 5-semialdehyde + L-glutamate</text>
        <dbReference type="Rhea" id="RHEA:18049"/>
        <dbReference type="ChEBI" id="CHEBI:16810"/>
        <dbReference type="ChEBI" id="CHEBI:29123"/>
        <dbReference type="ChEBI" id="CHEBI:29985"/>
        <dbReference type="ChEBI" id="CHEBI:57805"/>
        <dbReference type="EC" id="2.6.1.11"/>
    </reaction>
</comment>
<dbReference type="Gene3D" id="3.90.1150.10">
    <property type="entry name" value="Aspartate Aminotransferase, domain 1"/>
    <property type="match status" value="1"/>
</dbReference>
<dbReference type="GO" id="GO:0003992">
    <property type="term" value="F:N2-acetyl-L-ornithine:2-oxoglutarate 5-aminotransferase activity"/>
    <property type="evidence" value="ECO:0007669"/>
    <property type="project" value="UniProtKB-UniRule"/>
</dbReference>
<evidence type="ECO:0000256" key="1">
    <source>
        <dbReference type="ARBA" id="ARBA00022576"/>
    </source>
</evidence>
<keyword evidence="7" id="KW-1185">Reference proteome</keyword>
<keyword evidence="2 5" id="KW-0028">Amino-acid biosynthesis</keyword>
<dbReference type="PANTHER" id="PTHR11986:SF79">
    <property type="entry name" value="ACETYLORNITHINE AMINOTRANSFERASE, MITOCHONDRIAL"/>
    <property type="match status" value="1"/>
</dbReference>
<keyword evidence="4 5" id="KW-0663">Pyridoxal phosphate</keyword>
<dbReference type="NCBIfam" id="NF002874">
    <property type="entry name" value="PRK03244.1"/>
    <property type="match status" value="1"/>
</dbReference>
<dbReference type="FunFam" id="3.40.640.10:FF:000004">
    <property type="entry name" value="Acetylornithine aminotransferase"/>
    <property type="match status" value="1"/>
</dbReference>
<dbReference type="Pfam" id="PF00202">
    <property type="entry name" value="Aminotran_3"/>
    <property type="match status" value="1"/>
</dbReference>
<sequence length="393" mass="41804">MSDHLMSTYARLPVSFVRGEGAWLWDDSGRRYLDALSGIAVCGLGHAHPEVARAIAEQAATLMHTSNVYGIPLQAALAERLCALAGMDRAFFCNSGAEANEAAIKLARLHARHRGIEQPVILVAEKSFHGRTLATLSATGNAKVKRGFEPLVVGFRHVPYGDTAALQAAMNENVVAVLLEAVQGEGGVHIAPAGYLAAVRTLCERHDWLMMLDEVQAGIARTGTWFGFQHAGVVPDVITLAKGLGNGFPIGACLARGHAAALFQPGSHGSTFGGNPLACRTALSVLDIIERDHLPLRAAALGERMQQGFRAALDGCSVVREIRGLGLMLGIELARPCAELVRRALDAAILINVTADSVIRLLPPLTLSDAEADEIVTRVSRLIHTFAREDSAS</sequence>
<dbReference type="NCBIfam" id="TIGR00707">
    <property type="entry name" value="argD"/>
    <property type="match status" value="1"/>
</dbReference>
<evidence type="ECO:0000256" key="4">
    <source>
        <dbReference type="ARBA" id="ARBA00022898"/>
    </source>
</evidence>
<feature type="modified residue" description="N6-(pyridoxal phosphate)lysine" evidence="5">
    <location>
        <position position="242"/>
    </location>
</feature>
<accession>A0A317MV06</accession>
<feature type="binding site" evidence="5">
    <location>
        <begin position="213"/>
        <end position="216"/>
    </location>
    <ligand>
        <name>pyridoxal 5'-phosphate</name>
        <dbReference type="ChEBI" id="CHEBI:597326"/>
    </ligand>
</feature>
<feature type="binding site" evidence="5">
    <location>
        <position position="128"/>
    </location>
    <ligand>
        <name>pyridoxal 5'-phosphate</name>
        <dbReference type="ChEBI" id="CHEBI:597326"/>
    </ligand>
</feature>